<sequence>MRINAKLDLTFTASVAACQALPVKFMRLQKKVDFGLRDNYARCCRYGQRLQTCAHLRSLHNPALGSSATWISSSSNTGAERSYNPPYAPRSYHRGFHYTKYLSSPASSTDRESLLKTELSQAELQGNGDIYDYLRKWQQMNQPLINEMDPIQLPGDSNTGTALKGDMLKDGLANQEDNIDLFDTDEYRHSIDEDAGSRFLQPGDMVVLKSESSFADGQLAIYMRSLEMQHQFYTMRGKWRSTSLTKMEFIASKVATLDMLKKLLPYFPSRRVEKAPLAQLGEEGGVPRPIGAHLIDLMMDFTAAAEEFHRKHAVALNELYHKLVADGDAPVMTLDEIAETALGLDPSKLTNPERWAIQRAIGRLSFYIAANKIGPFTESYTIRPKEDAQKVAAVIRWAREYQSRAKRITLGETIPDNDKHPIEMFIRKARRIIQQSRRSRSPTTMFLVSPSAKNKLATDDGESSSCCKDEIETFSETDKIILDYFRMWTLPPCLMTAGTLRSSGSTILRAIGLYSDLRLTPPTGYLFLQEMGVFTPWENLHVLYEQLALPGHGISRTADEIEEESNRFCENIGPEGLLDTMKDLRKDWGDLPVFCVDDVHAAEIDDGFSIEPVPGSEDTYWVHVHVANPSAFIPPDHIVAKRAAEFKRSFYSPERVYSMLPPALVQKYFSLAPGRPALTFSAKINMTGDILETNISNGYVKNIIYVTPNKVRKLFGIDRETAPSLTLSFDGELKEQYPEKAQNDIHDEHKSAFYTLEKLMAARRAKRVDKGALEFLSRQKSQPRISGEKNQESMYSVDRTTGYHFTGDPVVHFSNLSTDPFEMLESTKDDLVNHVMVLAGEVAGQWLKDRQAPVVFTGTWYHPEYTPVTRESLSAEVPNSFHLGLPRSFASPTPTPHVSLGVDQYVRCTSPLRRYTDLIAHWQIEAILRHQANEPSPSSPPQVVPDNLPFKTHDIEKYISRADWQNRLKDRAQNRSRDFWICQALFRSFYFNAAKLPPTFQCIIQGENFDAVYEFGADWDEYFGRLQPFDLQCIVTLDKTATPMQIGDLVDVELVSIDMYTLRVTVKFSRHVKRPENGALASRGIAIN</sequence>
<dbReference type="Pfam" id="PF25522">
    <property type="entry name" value="OB_cyt-4"/>
    <property type="match status" value="1"/>
</dbReference>
<dbReference type="Pfam" id="PF00773">
    <property type="entry name" value="RNB"/>
    <property type="match status" value="1"/>
</dbReference>
<keyword evidence="3" id="KW-1185">Reference proteome</keyword>
<dbReference type="Proteomes" id="UP000002039">
    <property type="component" value="Unassembled WGS sequence"/>
</dbReference>
<dbReference type="EMBL" id="EQ999974">
    <property type="protein sequence ID" value="EEQ86663.2"/>
    <property type="molecule type" value="Genomic_DNA"/>
</dbReference>
<dbReference type="Pfam" id="PF23214">
    <property type="entry name" value="SH3_CYT4"/>
    <property type="match status" value="1"/>
</dbReference>
<dbReference type="SUPFAM" id="SSF50249">
    <property type="entry name" value="Nucleic acid-binding proteins"/>
    <property type="match status" value="1"/>
</dbReference>
<dbReference type="InterPro" id="IPR001900">
    <property type="entry name" value="RNase_II/R"/>
</dbReference>
<name>A0ABP2ESE9_AJEDR</name>
<dbReference type="Pfam" id="PF23216">
    <property type="entry name" value="WHD_CYT4"/>
    <property type="match status" value="1"/>
</dbReference>
<dbReference type="InterPro" id="IPR057912">
    <property type="entry name" value="OB_CYT4_C"/>
</dbReference>
<evidence type="ECO:0000313" key="3">
    <source>
        <dbReference type="Proteomes" id="UP000002039"/>
    </source>
</evidence>
<reference evidence="3" key="1">
    <citation type="journal article" date="2015" name="PLoS Genet.">
        <title>The dynamic genome and transcriptome of the human fungal pathogen Blastomyces and close relative Emmonsia.</title>
        <authorList>
            <person name="Munoz J.F."/>
            <person name="Gauthier G.M."/>
            <person name="Desjardins C.A."/>
            <person name="Gallo J.E."/>
            <person name="Holder J."/>
            <person name="Sullivan T.D."/>
            <person name="Marty A.J."/>
            <person name="Carmen J.C."/>
            <person name="Chen Z."/>
            <person name="Ding L."/>
            <person name="Gujja S."/>
            <person name="Magrini V."/>
            <person name="Misas E."/>
            <person name="Mitreva M."/>
            <person name="Priest M."/>
            <person name="Saif S."/>
            <person name="Whiston E.A."/>
            <person name="Young S."/>
            <person name="Zeng Q."/>
            <person name="Goldman W.E."/>
            <person name="Mardis E.R."/>
            <person name="Taylor J.W."/>
            <person name="McEwen J.G."/>
            <person name="Clay O.K."/>
            <person name="Klein B.S."/>
            <person name="Cuomo C.A."/>
        </authorList>
    </citation>
    <scope>NUCLEOTIDE SEQUENCE [LARGE SCALE GENOMIC DNA]</scope>
    <source>
        <strain evidence="3">ER-3 / ATCC MYA-2586</strain>
    </source>
</reference>
<dbReference type="SMART" id="SM00955">
    <property type="entry name" value="RNB"/>
    <property type="match status" value="1"/>
</dbReference>
<evidence type="ECO:0000259" key="1">
    <source>
        <dbReference type="SMART" id="SM00955"/>
    </source>
</evidence>
<dbReference type="InterPro" id="IPR012340">
    <property type="entry name" value="NA-bd_OB-fold"/>
</dbReference>
<protein>
    <submittedName>
        <fullName evidence="2">Mitochondrial exoribonuclease Cyt-4</fullName>
    </submittedName>
</protein>
<feature type="domain" description="RNB" evidence="1">
    <location>
        <begin position="585"/>
        <end position="930"/>
    </location>
</feature>
<accession>A0ABP2ESE9</accession>
<proteinExistence type="predicted"/>
<dbReference type="PANTHER" id="PTHR23355:SF65">
    <property type="entry name" value="EXORIBONUCLEASE CYT-4, PUTATIVE (AFU_ORTHOLOGUE AFUA_7G01550)-RELATED"/>
    <property type="match status" value="1"/>
</dbReference>
<dbReference type="InterPro" id="IPR050180">
    <property type="entry name" value="RNR_Ribonuclease"/>
</dbReference>
<evidence type="ECO:0000313" key="2">
    <source>
        <dbReference type="EMBL" id="EEQ86663.2"/>
    </source>
</evidence>
<dbReference type="RefSeq" id="XP_045274169.1">
    <property type="nucleotide sequence ID" value="XM_045417318.1"/>
</dbReference>
<dbReference type="GeneID" id="69024325"/>
<gene>
    <name evidence="2" type="ORF">BDCG_01783</name>
</gene>
<dbReference type="PANTHER" id="PTHR23355">
    <property type="entry name" value="RIBONUCLEASE"/>
    <property type="match status" value="1"/>
</dbReference>
<dbReference type="InterPro" id="IPR056624">
    <property type="entry name" value="WH_CYT4"/>
</dbReference>
<dbReference type="InterPro" id="IPR056625">
    <property type="entry name" value="SH3_CYT4"/>
</dbReference>
<organism evidence="2 3">
    <name type="scientific">Ajellomyces dermatitidis (strain ER-3 / ATCC MYA-2586)</name>
    <name type="common">Blastomyces dermatitidis</name>
    <dbReference type="NCBI Taxonomy" id="559297"/>
    <lineage>
        <taxon>Eukaryota</taxon>
        <taxon>Fungi</taxon>
        <taxon>Dikarya</taxon>
        <taxon>Ascomycota</taxon>
        <taxon>Pezizomycotina</taxon>
        <taxon>Eurotiomycetes</taxon>
        <taxon>Eurotiomycetidae</taxon>
        <taxon>Onygenales</taxon>
        <taxon>Ajellomycetaceae</taxon>
        <taxon>Blastomyces</taxon>
    </lineage>
</organism>